<feature type="region of interest" description="Disordered" evidence="2">
    <location>
        <begin position="405"/>
        <end position="426"/>
    </location>
</feature>
<dbReference type="Gene3D" id="3.40.50.720">
    <property type="entry name" value="NAD(P)-binding Rossmann-like Domain"/>
    <property type="match status" value="2"/>
</dbReference>
<feature type="region of interest" description="Disordered" evidence="2">
    <location>
        <begin position="63"/>
        <end position="99"/>
    </location>
</feature>
<evidence type="ECO:0000259" key="3">
    <source>
        <dbReference type="Pfam" id="PF03446"/>
    </source>
</evidence>
<dbReference type="OrthoDB" id="435038at2759"/>
<feature type="domain" description="6-phosphogluconate dehydrogenase NADP-binding" evidence="3">
    <location>
        <begin position="107"/>
        <end position="261"/>
    </location>
</feature>
<dbReference type="Proteomes" id="UP000070501">
    <property type="component" value="Unassembled WGS sequence"/>
</dbReference>
<accession>A0A136ITJ5</accession>
<dbReference type="SUPFAM" id="SSF51735">
    <property type="entry name" value="NAD(P)-binding Rossmann-fold domains"/>
    <property type="match status" value="1"/>
</dbReference>
<keyword evidence="5" id="KW-1185">Reference proteome</keyword>
<dbReference type="InterPro" id="IPR051265">
    <property type="entry name" value="HIBADH-related_NP60_sf"/>
</dbReference>
<dbReference type="SUPFAM" id="SSF48179">
    <property type="entry name" value="6-phosphogluconate dehydrogenase C-terminal domain-like"/>
    <property type="match status" value="1"/>
</dbReference>
<reference evidence="5" key="1">
    <citation type="submission" date="2016-02" db="EMBL/GenBank/DDBJ databases">
        <title>Draft genome sequence of Microdochium bolleyi, a fungal endophyte of beachgrass.</title>
        <authorList>
            <consortium name="DOE Joint Genome Institute"/>
            <person name="David A.S."/>
            <person name="May G."/>
            <person name="Haridas S."/>
            <person name="Lim J."/>
            <person name="Wang M."/>
            <person name="Labutti K."/>
            <person name="Lipzen A."/>
            <person name="Barry K."/>
            <person name="Grigoriev I.V."/>
        </authorList>
    </citation>
    <scope>NUCLEOTIDE SEQUENCE [LARGE SCALE GENOMIC DNA]</scope>
    <source>
        <strain evidence="5">J235TASD1</strain>
    </source>
</reference>
<comment type="similarity">
    <text evidence="1">Belongs to the HIBADH-related family. NP60 subfamily.</text>
</comment>
<proteinExistence type="inferred from homology"/>
<evidence type="ECO:0000313" key="5">
    <source>
        <dbReference type="Proteomes" id="UP000070501"/>
    </source>
</evidence>
<dbReference type="PANTHER" id="PTHR43580:SF8">
    <property type="entry name" value="6-PHOSPHOGLUCONATE DEHYDROGENASE NADP-BINDING DOMAIN-CONTAINING PROTEIN-RELATED"/>
    <property type="match status" value="1"/>
</dbReference>
<dbReference type="GO" id="GO:0050661">
    <property type="term" value="F:NADP binding"/>
    <property type="evidence" value="ECO:0007669"/>
    <property type="project" value="InterPro"/>
</dbReference>
<evidence type="ECO:0000256" key="1">
    <source>
        <dbReference type="ARBA" id="ARBA00007598"/>
    </source>
</evidence>
<dbReference type="InterPro" id="IPR008927">
    <property type="entry name" value="6-PGluconate_DH-like_C_sf"/>
</dbReference>
<dbReference type="Gene3D" id="1.10.1040.10">
    <property type="entry name" value="N-(1-d-carboxylethyl)-l-norvaline Dehydrogenase, domain 2"/>
    <property type="match status" value="1"/>
</dbReference>
<dbReference type="Pfam" id="PF03446">
    <property type="entry name" value="NAD_binding_2"/>
    <property type="match status" value="1"/>
</dbReference>
<dbReference type="InterPro" id="IPR006115">
    <property type="entry name" value="6PGDH_NADP-bd"/>
</dbReference>
<feature type="compositionally biased region" description="Low complexity" evidence="2">
    <location>
        <begin position="69"/>
        <end position="79"/>
    </location>
</feature>
<dbReference type="PANTHER" id="PTHR43580">
    <property type="entry name" value="OXIDOREDUCTASE GLYR1-RELATED"/>
    <property type="match status" value="1"/>
</dbReference>
<evidence type="ECO:0000256" key="2">
    <source>
        <dbReference type="SAM" id="MobiDB-lite"/>
    </source>
</evidence>
<protein>
    <recommendedName>
        <fullName evidence="3">6-phosphogluconate dehydrogenase NADP-binding domain-containing protein</fullName>
    </recommendedName>
</protein>
<organism evidence="4 5">
    <name type="scientific">Microdochium bolleyi</name>
    <dbReference type="NCBI Taxonomy" id="196109"/>
    <lineage>
        <taxon>Eukaryota</taxon>
        <taxon>Fungi</taxon>
        <taxon>Dikarya</taxon>
        <taxon>Ascomycota</taxon>
        <taxon>Pezizomycotina</taxon>
        <taxon>Sordariomycetes</taxon>
        <taxon>Xylariomycetidae</taxon>
        <taxon>Xylariales</taxon>
        <taxon>Microdochiaceae</taxon>
        <taxon>Microdochium</taxon>
    </lineage>
</organism>
<dbReference type="InterPro" id="IPR036291">
    <property type="entry name" value="NAD(P)-bd_dom_sf"/>
</dbReference>
<dbReference type="AlphaFoldDB" id="A0A136ITJ5"/>
<dbReference type="EMBL" id="KQ964259">
    <property type="protein sequence ID" value="KXJ88207.1"/>
    <property type="molecule type" value="Genomic_DNA"/>
</dbReference>
<evidence type="ECO:0000313" key="4">
    <source>
        <dbReference type="EMBL" id="KXJ88207.1"/>
    </source>
</evidence>
<sequence length="426" mass="44405">MTTTTTPTKSSPPVRLGWIGLGNMGIGMARNIQRHIAASASAASAASVSALADDVTKSSLAQGREAEADASAATAAWDTPADEEDDGDGRGPQHSAVGTGEEVWPPLRVYNRTASRCEGVEELGGVRCGSVAEVLEGSDVVFLSLSDDAAVLAMIETLVATPDTSSATPSHSHSHSHSQSQSPVKGKIIIDTTTVHPDTTKRVTQTLTDHGARFAAMPVFGPAPVAAAGQLIAAFAGPADVLEVISPVLKGVIAREVMVVGDEPEKAVLLKTTSNLLTATMTQAIAEAHVFAAKTGLPASTLERLLELNLGPYAHLTSQRMTSGVYCPAPGTPPWSDLALALKDVGHGVDTAAKRGMRLRAGEATLESLRMARAWAERNGGDGEVRSLDSSSLFGAIREENGLDFENDVVKERDGKKEKEENGGEC</sequence>
<feature type="compositionally biased region" description="Low complexity" evidence="2">
    <location>
        <begin position="164"/>
        <end position="183"/>
    </location>
</feature>
<dbReference type="InterPro" id="IPR013328">
    <property type="entry name" value="6PGD_dom2"/>
</dbReference>
<dbReference type="STRING" id="196109.A0A136ITJ5"/>
<dbReference type="InParanoid" id="A0A136ITJ5"/>
<gene>
    <name evidence="4" type="ORF">Micbo1qcDRAFT_235982</name>
</gene>
<feature type="compositionally biased region" description="Basic and acidic residues" evidence="2">
    <location>
        <begin position="408"/>
        <end position="426"/>
    </location>
</feature>
<name>A0A136ITJ5_9PEZI</name>
<feature type="region of interest" description="Disordered" evidence="2">
    <location>
        <begin position="163"/>
        <end position="184"/>
    </location>
</feature>